<keyword evidence="7" id="KW-1133">Transmembrane helix</keyword>
<evidence type="ECO:0000256" key="5">
    <source>
        <dbReference type="ARBA" id="ARBA00022692"/>
    </source>
</evidence>
<comment type="caution">
    <text evidence="10">The sequence shown here is derived from an EMBL/GenBank/DDBJ whole genome shotgun (WGS) entry which is preliminary data.</text>
</comment>
<name>A0A0P6CAX9_9CRUS</name>
<protein>
    <submittedName>
        <fullName evidence="10">Uncharacterized protein</fullName>
    </submittedName>
</protein>
<keyword evidence="6" id="KW-0735">Signal-anchor</keyword>
<keyword evidence="8" id="KW-0333">Golgi apparatus</keyword>
<dbReference type="GO" id="GO:0000139">
    <property type="term" value="C:Golgi membrane"/>
    <property type="evidence" value="ECO:0007669"/>
    <property type="project" value="UniProtKB-SubCell"/>
</dbReference>
<evidence type="ECO:0000256" key="3">
    <source>
        <dbReference type="ARBA" id="ARBA00022676"/>
    </source>
</evidence>
<reference evidence="10 11" key="1">
    <citation type="submission" date="2016-03" db="EMBL/GenBank/DDBJ databases">
        <title>EvidentialGene: Evidence-directed Construction of Genes on Genomes.</title>
        <authorList>
            <person name="Gilbert D.G."/>
            <person name="Choi J.-H."/>
            <person name="Mockaitis K."/>
            <person name="Colbourne J."/>
            <person name="Pfrender M."/>
        </authorList>
    </citation>
    <scope>NUCLEOTIDE SEQUENCE [LARGE SCALE GENOMIC DNA]</scope>
    <source>
        <strain evidence="10 11">Xinb3</strain>
        <tissue evidence="10">Complete organism</tissue>
    </source>
</reference>
<dbReference type="PANTHER" id="PTHR11214:SF334">
    <property type="entry name" value="HEXOSYLTRANSFERASE"/>
    <property type="match status" value="1"/>
</dbReference>
<organism evidence="10 11">
    <name type="scientific">Daphnia magna</name>
    <dbReference type="NCBI Taxonomy" id="35525"/>
    <lineage>
        <taxon>Eukaryota</taxon>
        <taxon>Metazoa</taxon>
        <taxon>Ecdysozoa</taxon>
        <taxon>Arthropoda</taxon>
        <taxon>Crustacea</taxon>
        <taxon>Branchiopoda</taxon>
        <taxon>Diplostraca</taxon>
        <taxon>Cladocera</taxon>
        <taxon>Anomopoda</taxon>
        <taxon>Daphniidae</taxon>
        <taxon>Daphnia</taxon>
    </lineage>
</organism>
<comment type="similarity">
    <text evidence="2">Belongs to the glycosyltransferase 31 family.</text>
</comment>
<dbReference type="Pfam" id="PF01762">
    <property type="entry name" value="Galactosyl_T"/>
    <property type="match status" value="1"/>
</dbReference>
<dbReference type="Proteomes" id="UP000076858">
    <property type="component" value="Unassembled WGS sequence"/>
</dbReference>
<comment type="subcellular location">
    <subcellularLocation>
        <location evidence="1">Golgi apparatus membrane</location>
        <topology evidence="1">Single-pass type II membrane protein</topology>
    </subcellularLocation>
</comment>
<evidence type="ECO:0000256" key="4">
    <source>
        <dbReference type="ARBA" id="ARBA00022679"/>
    </source>
</evidence>
<dbReference type="OrthoDB" id="2139606at2759"/>
<evidence type="ECO:0000256" key="2">
    <source>
        <dbReference type="ARBA" id="ARBA00008661"/>
    </source>
</evidence>
<dbReference type="GO" id="GO:0016758">
    <property type="term" value="F:hexosyltransferase activity"/>
    <property type="evidence" value="ECO:0007669"/>
    <property type="project" value="InterPro"/>
</dbReference>
<keyword evidence="9" id="KW-0472">Membrane</keyword>
<keyword evidence="11" id="KW-1185">Reference proteome</keyword>
<evidence type="ECO:0000256" key="1">
    <source>
        <dbReference type="ARBA" id="ARBA00004323"/>
    </source>
</evidence>
<evidence type="ECO:0000313" key="10">
    <source>
        <dbReference type="EMBL" id="KZS07691.1"/>
    </source>
</evidence>
<proteinExistence type="inferred from homology"/>
<evidence type="ECO:0000256" key="7">
    <source>
        <dbReference type="ARBA" id="ARBA00022989"/>
    </source>
</evidence>
<sequence>MVFQLHGKNSLFLRSGNFVEMRISFAMKLFLFLTFFAICNSQENQSSPDTAEVQASSLFSRISQCILYRYIPDEEEEATGMVLLEKNSTDNSYRIEEFGISYRYVPCRDDWSALMTVFESHENFLRGQNARLKNLANQCQIERIQYKNESKEQTNRLNEEKHYQQFNLTECLNEVKNKRLLFESEIENCRNSNNNSGEKIAAVETEINKLESDLALCLSEDESKELLLKAEMENCQNQNSMLNEAIAICDVEKSKLRSNYTDCQADRKNESLRFVAEMTDCQNLKSSLNKQVLDCEAVNENKQISLIECQTKNWTQSLETELEKCQHLFSVLNEKLSSCDAANTLLESNLTGCLNEVNKNISLFNAEIKDYQSSNYSGNERIVVCEAEKRKANFSLTGCLSEGESKTSLLEAEIDQLLRNNSAFNVKELACDTEKTKIESNFTECFNDWKNKSGRFEAEVNQCQDLRDAQDEKRITCENGYKKMVVNLTACLNIMDDENLKRAMAYAKKYQDLSLLHKNEAETCDVESRKLEANLTGCLTEGQNELTRLEDEIKNYQKLNYSLSEKISMCNIEKSKINSQLGGCLTETKNKTLLLETTRDETQNTNLTLNAKIATCNKDRTEIMLNYTKCLNDENAAAENNLKKVPFIEYIASFWKGSSFFIKNDKPSYESIVNYDRYNVARLGLFPLSGIKPLKPEFGAVLNDVLSFRYPIRMPACTSSSLPSLFIVVISSPDSFAKRDRIRKELRIAIAAKMGVIGKISFGFFLELTSNPLTQTKIEEEGNVESDIVQINIVIKTYRDSTLKMAAVFNWLNRNCSPVTFIFKVEEDVKFDLSKLIQIVKSYAQSPLLSLGVLADNESLTNREGGPRKITYEEFPWNNYPTYFNGSAYFLHGTSVLPLLACFQTTPMFPFEDVYVTGLCRQKAGIKRIDCPTTVANNFCY</sequence>
<evidence type="ECO:0000256" key="6">
    <source>
        <dbReference type="ARBA" id="ARBA00022968"/>
    </source>
</evidence>
<gene>
    <name evidence="10" type="ORF">APZ42_028535</name>
</gene>
<dbReference type="EMBL" id="LRGB01002443">
    <property type="protein sequence ID" value="KZS07691.1"/>
    <property type="molecule type" value="Genomic_DNA"/>
</dbReference>
<accession>A0A0P6CAX9</accession>
<evidence type="ECO:0000256" key="8">
    <source>
        <dbReference type="ARBA" id="ARBA00023034"/>
    </source>
</evidence>
<dbReference type="AlphaFoldDB" id="A0A0P6CAX9"/>
<evidence type="ECO:0000313" key="11">
    <source>
        <dbReference type="Proteomes" id="UP000076858"/>
    </source>
</evidence>
<keyword evidence="5" id="KW-0812">Transmembrane</keyword>
<dbReference type="GO" id="GO:0006493">
    <property type="term" value="P:protein O-linked glycosylation"/>
    <property type="evidence" value="ECO:0007669"/>
    <property type="project" value="TreeGrafter"/>
</dbReference>
<dbReference type="PANTHER" id="PTHR11214">
    <property type="entry name" value="BETA-1,3-N-ACETYLGLUCOSAMINYLTRANSFERASE"/>
    <property type="match status" value="1"/>
</dbReference>
<evidence type="ECO:0000256" key="9">
    <source>
        <dbReference type="ARBA" id="ARBA00023136"/>
    </source>
</evidence>
<dbReference type="InterPro" id="IPR002659">
    <property type="entry name" value="Glyco_trans_31"/>
</dbReference>
<dbReference type="STRING" id="35525.A0A0P6CAX9"/>
<keyword evidence="4" id="KW-0808">Transferase</keyword>
<keyword evidence="3" id="KW-0328">Glycosyltransferase</keyword>